<accession>X1S7W4</accession>
<sequence>NGKSEKAKILLEKAYRKKPESLKFFWAGG</sequence>
<comment type="caution">
    <text evidence="1">The sequence shown here is derived from an EMBL/GenBank/DDBJ whole genome shotgun (WGS) entry which is preliminary data.</text>
</comment>
<organism evidence="1">
    <name type="scientific">marine sediment metagenome</name>
    <dbReference type="NCBI Taxonomy" id="412755"/>
    <lineage>
        <taxon>unclassified sequences</taxon>
        <taxon>metagenomes</taxon>
        <taxon>ecological metagenomes</taxon>
    </lineage>
</organism>
<reference evidence="1" key="1">
    <citation type="journal article" date="2014" name="Front. Microbiol.">
        <title>High frequency of phylogenetically diverse reductive dehalogenase-homologous genes in deep subseafloor sedimentary metagenomes.</title>
        <authorList>
            <person name="Kawai M."/>
            <person name="Futagami T."/>
            <person name="Toyoda A."/>
            <person name="Takaki Y."/>
            <person name="Nishi S."/>
            <person name="Hori S."/>
            <person name="Arai W."/>
            <person name="Tsubouchi T."/>
            <person name="Morono Y."/>
            <person name="Uchiyama I."/>
            <person name="Ito T."/>
            <person name="Fujiyama A."/>
            <person name="Inagaki F."/>
            <person name="Takami H."/>
        </authorList>
    </citation>
    <scope>NUCLEOTIDE SEQUENCE</scope>
    <source>
        <strain evidence="1">Expedition CK06-06</strain>
    </source>
</reference>
<proteinExistence type="predicted"/>
<evidence type="ECO:0000313" key="1">
    <source>
        <dbReference type="EMBL" id="GAI71500.1"/>
    </source>
</evidence>
<feature type="non-terminal residue" evidence="1">
    <location>
        <position position="1"/>
    </location>
</feature>
<dbReference type="EMBL" id="BARV01044428">
    <property type="protein sequence ID" value="GAI71500.1"/>
    <property type="molecule type" value="Genomic_DNA"/>
</dbReference>
<protein>
    <submittedName>
        <fullName evidence="1">Uncharacterized protein</fullName>
    </submittedName>
</protein>
<dbReference type="AlphaFoldDB" id="X1S7W4"/>
<gene>
    <name evidence="1" type="ORF">S06H3_65759</name>
</gene>
<name>X1S7W4_9ZZZZ</name>